<accession>A0A1L5NCT7</accession>
<reference evidence="1 2" key="1">
    <citation type="submission" date="2016-09" db="EMBL/GenBank/DDBJ databases">
        <title>The complete genome sequences of Rhizobium gallicum, symbiovars gallicum and phaseoli, symbionts associated to common bean (Phaseolus vulgaris).</title>
        <authorList>
            <person name="Bustos P."/>
            <person name="Santamaria R.I."/>
            <person name="Perez-Carrascal O.M."/>
            <person name="Juarez S."/>
            <person name="Lozano L."/>
            <person name="Martinez-Flores I."/>
            <person name="Martinez-Romero E."/>
            <person name="Cevallos M."/>
            <person name="Romero D."/>
            <person name="Davila G."/>
            <person name="Gonzalez V."/>
        </authorList>
    </citation>
    <scope>NUCLEOTIDE SEQUENCE [LARGE SCALE GENOMIC DNA]</scope>
    <source>
        <strain evidence="1 2">IE4872</strain>
    </source>
</reference>
<sequence length="103" mass="10927">MAHGKHGRVVHQGEFGLADLPLPRPPGRHQYANAAAAIRAVKAAGFVVTEAMMEKAMNFVEWPGRLIAHAPAGAEIWVDGGPVGEALDTIEEILDPQVLAPES</sequence>
<dbReference type="SUPFAM" id="SSF53623">
    <property type="entry name" value="MurD-like peptide ligases, catalytic domain"/>
    <property type="match status" value="1"/>
</dbReference>
<dbReference type="Proteomes" id="UP000184749">
    <property type="component" value="Chromosome"/>
</dbReference>
<dbReference type="AlphaFoldDB" id="A0A1L5NCT7"/>
<dbReference type="STRING" id="56730.IE4872_CH00025"/>
<dbReference type="EMBL" id="CP017101">
    <property type="protein sequence ID" value="APO65705.1"/>
    <property type="molecule type" value="Genomic_DNA"/>
</dbReference>
<evidence type="ECO:0000313" key="1">
    <source>
        <dbReference type="EMBL" id="APO65705.1"/>
    </source>
</evidence>
<dbReference type="GO" id="GO:0005524">
    <property type="term" value="F:ATP binding"/>
    <property type="evidence" value="ECO:0007669"/>
    <property type="project" value="InterPro"/>
</dbReference>
<name>A0A1L5NCT7_9HYPH</name>
<dbReference type="InterPro" id="IPR036565">
    <property type="entry name" value="Mur-like_cat_sf"/>
</dbReference>
<gene>
    <name evidence="1" type="ORF">IE4872_CH00025</name>
</gene>
<protein>
    <submittedName>
        <fullName evidence="1">Uncharacterized protein</fullName>
    </submittedName>
</protein>
<evidence type="ECO:0000313" key="2">
    <source>
        <dbReference type="Proteomes" id="UP000184749"/>
    </source>
</evidence>
<proteinExistence type="predicted"/>
<organism evidence="1 2">
    <name type="scientific">Rhizobium gallicum</name>
    <dbReference type="NCBI Taxonomy" id="56730"/>
    <lineage>
        <taxon>Bacteria</taxon>
        <taxon>Pseudomonadati</taxon>
        <taxon>Pseudomonadota</taxon>
        <taxon>Alphaproteobacteria</taxon>
        <taxon>Hyphomicrobiales</taxon>
        <taxon>Rhizobiaceae</taxon>
        <taxon>Rhizobium/Agrobacterium group</taxon>
        <taxon>Rhizobium</taxon>
    </lineage>
</organism>